<accession>A0ABS1INH4</accession>
<dbReference type="RefSeq" id="WP_218468205.1">
    <property type="nucleotide sequence ID" value="NZ_JADRCR010000002.1"/>
</dbReference>
<comment type="caution">
    <text evidence="2">The sequence shown here is derived from an EMBL/GenBank/DDBJ whole genome shotgun (WGS) entry which is preliminary data.</text>
</comment>
<organism evidence="2 3">
    <name type="scientific">Limnobaculum allomyrinae</name>
    <dbReference type="NCBI Taxonomy" id="2791986"/>
    <lineage>
        <taxon>Bacteria</taxon>
        <taxon>Pseudomonadati</taxon>
        <taxon>Pseudomonadota</taxon>
        <taxon>Gammaproteobacteria</taxon>
        <taxon>Enterobacterales</taxon>
        <taxon>Budviciaceae</taxon>
        <taxon>Limnobaculum</taxon>
    </lineage>
</organism>
<feature type="domain" description="Putative zinc ribbon" evidence="1">
    <location>
        <begin position="7"/>
        <end position="77"/>
    </location>
</feature>
<evidence type="ECO:0000259" key="1">
    <source>
        <dbReference type="Pfam" id="PF12674"/>
    </source>
</evidence>
<evidence type="ECO:0000313" key="2">
    <source>
        <dbReference type="EMBL" id="MBK5143086.1"/>
    </source>
</evidence>
<dbReference type="InterPro" id="IPR025868">
    <property type="entry name" value="Zn_ribbon_dom_put"/>
</dbReference>
<protein>
    <recommendedName>
        <fullName evidence="1">Putative zinc ribbon domain-containing protein</fullName>
    </recommendedName>
</protein>
<dbReference type="Proteomes" id="UP001296921">
    <property type="component" value="Unassembled WGS sequence"/>
</dbReference>
<keyword evidence="3" id="KW-1185">Reference proteome</keyword>
<dbReference type="EMBL" id="JADRCR010000002">
    <property type="protein sequence ID" value="MBK5143086.1"/>
    <property type="molecule type" value="Genomic_DNA"/>
</dbReference>
<proteinExistence type="predicted"/>
<gene>
    <name evidence="2" type="ORF">I2494_05040</name>
</gene>
<sequence length="86" mass="9658">MLENEKFCLSCSMPLSFPEAKGPSDIYCACCTDKDGNLILWEDAIAGTAAYLDSWQKVGLEESRRRAILYLSAMPAWADRKAYEDL</sequence>
<reference evidence="2 3" key="1">
    <citation type="submission" date="2020-11" db="EMBL/GenBank/DDBJ databases">
        <title>Insectihabitans protaetiae gen. nov. sp. nov. and Insectihabitans allomyrinae sp. nov., isolated from larvae of Protaetia brevitarsis seulensis and Allomyrina dichotoma, respectively.</title>
        <authorList>
            <person name="Lee S.D."/>
            <person name="Byeon Y.-S."/>
            <person name="Kim S.-M."/>
            <person name="Yang H.L."/>
            <person name="Kim I.S."/>
        </authorList>
    </citation>
    <scope>NUCLEOTIDE SEQUENCE [LARGE SCALE GENOMIC DNA]</scope>
    <source>
        <strain evidence="2 3">BWR-B9</strain>
    </source>
</reference>
<evidence type="ECO:0000313" key="3">
    <source>
        <dbReference type="Proteomes" id="UP001296921"/>
    </source>
</evidence>
<name>A0ABS1INH4_9GAMM</name>
<dbReference type="Pfam" id="PF12674">
    <property type="entry name" value="Zn_ribbon_2"/>
    <property type="match status" value="1"/>
</dbReference>